<evidence type="ECO:0000256" key="2">
    <source>
        <dbReference type="ARBA" id="ARBA00005479"/>
    </source>
</evidence>
<dbReference type="Pfam" id="PF25762">
    <property type="entry name" value="HAUS1"/>
    <property type="match status" value="1"/>
</dbReference>
<keyword evidence="9" id="KW-0131">Cell cycle</keyword>
<evidence type="ECO:0000313" key="11">
    <source>
        <dbReference type="Proteomes" id="UP000283895"/>
    </source>
</evidence>
<reference evidence="10 11" key="1">
    <citation type="submission" date="2015-09" db="EMBL/GenBank/DDBJ databases">
        <title>Host preference determinants of Valsa canker pathogens revealed by comparative genomics.</title>
        <authorList>
            <person name="Yin Z."/>
            <person name="Huang L."/>
        </authorList>
    </citation>
    <scope>NUCLEOTIDE SEQUENCE [LARGE SCALE GENOMIC DNA]</scope>
    <source>
        <strain evidence="10 11">03-1</strain>
    </source>
</reference>
<evidence type="ECO:0000256" key="3">
    <source>
        <dbReference type="ARBA" id="ARBA00022490"/>
    </source>
</evidence>
<keyword evidence="11" id="KW-1185">Reference proteome</keyword>
<dbReference type="OrthoDB" id="5372507at2759"/>
<name>A0A423VE85_9PEZI</name>
<evidence type="ECO:0000256" key="7">
    <source>
        <dbReference type="ARBA" id="ARBA00023054"/>
    </source>
</evidence>
<dbReference type="GO" id="GO:0070652">
    <property type="term" value="C:HAUS complex"/>
    <property type="evidence" value="ECO:0007669"/>
    <property type="project" value="InterPro"/>
</dbReference>
<keyword evidence="5" id="KW-0493">Microtubule</keyword>
<evidence type="ECO:0000313" key="10">
    <source>
        <dbReference type="EMBL" id="ROV89318.1"/>
    </source>
</evidence>
<dbReference type="GO" id="GO:0005874">
    <property type="term" value="C:microtubule"/>
    <property type="evidence" value="ECO:0007669"/>
    <property type="project" value="UniProtKB-KW"/>
</dbReference>
<dbReference type="PANTHER" id="PTHR31570">
    <property type="entry name" value="HAUS AUGMIN-LIKE COMPLEX SUBUNIT 1"/>
    <property type="match status" value="1"/>
</dbReference>
<protein>
    <submittedName>
        <fullName evidence="10">Uncharacterized protein</fullName>
    </submittedName>
</protein>
<dbReference type="Proteomes" id="UP000283895">
    <property type="component" value="Unassembled WGS sequence"/>
</dbReference>
<dbReference type="PANTHER" id="PTHR31570:SF1">
    <property type="entry name" value="HAUS AUGMIN-LIKE COMPLEX SUBUNIT 1"/>
    <property type="match status" value="1"/>
</dbReference>
<evidence type="ECO:0000256" key="5">
    <source>
        <dbReference type="ARBA" id="ARBA00022701"/>
    </source>
</evidence>
<evidence type="ECO:0000256" key="1">
    <source>
        <dbReference type="ARBA" id="ARBA00004186"/>
    </source>
</evidence>
<comment type="caution">
    <text evidence="10">The sequence shown here is derived from an EMBL/GenBank/DDBJ whole genome shotgun (WGS) entry which is preliminary data.</text>
</comment>
<keyword evidence="8" id="KW-0206">Cytoskeleton</keyword>
<evidence type="ECO:0000256" key="6">
    <source>
        <dbReference type="ARBA" id="ARBA00022776"/>
    </source>
</evidence>
<dbReference type="GO" id="GO:0005829">
    <property type="term" value="C:cytosol"/>
    <property type="evidence" value="ECO:0007669"/>
    <property type="project" value="TreeGrafter"/>
</dbReference>
<sequence>MAHLPPDTAIFSPSVARQAASTAKDWNYVESWLASRYNSRSPPQFERNPDTLKALLALAALNESADENRDLVARVEADALRDINAAQEAAAAAQEGEEENAADQTNLTTFKEDFYAALEDSLTKDGRAALDAMASSAVQLGMAFPEPAQLARAMLDLQTRVFDLAQAAARVGLLQGYIGTESARLDGLLEDVRGDEYRPPADLARQNLEMQRKIKAMTKKLPEMRDRVSSLARTVGVPNPTIQQLRQEEVRYLELLELRRTLDQQISEFEGLPPDTSMARQQLDALREELHSITEHRDAVFEGLVERETPRKTR</sequence>
<evidence type="ECO:0000256" key="4">
    <source>
        <dbReference type="ARBA" id="ARBA00022618"/>
    </source>
</evidence>
<dbReference type="AlphaFoldDB" id="A0A423VE85"/>
<dbReference type="GO" id="GO:0051225">
    <property type="term" value="P:spindle assembly"/>
    <property type="evidence" value="ECO:0007669"/>
    <property type="project" value="InterPro"/>
</dbReference>
<gene>
    <name evidence="10" type="ORF">VMCG_09634</name>
</gene>
<accession>A0A423VE85</accession>
<keyword evidence="4" id="KW-0132">Cell division</keyword>
<comment type="subcellular location">
    <subcellularLocation>
        <location evidence="1">Cytoplasm</location>
        <location evidence="1">Cytoskeleton</location>
        <location evidence="1">Spindle</location>
    </subcellularLocation>
</comment>
<dbReference type="EMBL" id="LKEA01000071">
    <property type="protein sequence ID" value="ROV89318.1"/>
    <property type="molecule type" value="Genomic_DNA"/>
</dbReference>
<organism evidence="10 11">
    <name type="scientific">Cytospora schulzeri</name>
    <dbReference type="NCBI Taxonomy" id="448051"/>
    <lineage>
        <taxon>Eukaryota</taxon>
        <taxon>Fungi</taxon>
        <taxon>Dikarya</taxon>
        <taxon>Ascomycota</taxon>
        <taxon>Pezizomycotina</taxon>
        <taxon>Sordariomycetes</taxon>
        <taxon>Sordariomycetidae</taxon>
        <taxon>Diaporthales</taxon>
        <taxon>Cytosporaceae</taxon>
        <taxon>Cytospora</taxon>
    </lineage>
</organism>
<keyword evidence="3" id="KW-0963">Cytoplasm</keyword>
<dbReference type="GO" id="GO:0005819">
    <property type="term" value="C:spindle"/>
    <property type="evidence" value="ECO:0007669"/>
    <property type="project" value="UniProtKB-SubCell"/>
</dbReference>
<dbReference type="InterPro" id="IPR026243">
    <property type="entry name" value="HAUS1"/>
</dbReference>
<comment type="similarity">
    <text evidence="2">Belongs to the HAUS1 family.</text>
</comment>
<dbReference type="GO" id="GO:0051301">
    <property type="term" value="P:cell division"/>
    <property type="evidence" value="ECO:0007669"/>
    <property type="project" value="UniProtKB-KW"/>
</dbReference>
<evidence type="ECO:0000256" key="9">
    <source>
        <dbReference type="ARBA" id="ARBA00023306"/>
    </source>
</evidence>
<evidence type="ECO:0000256" key="8">
    <source>
        <dbReference type="ARBA" id="ARBA00023212"/>
    </source>
</evidence>
<keyword evidence="6" id="KW-0498">Mitosis</keyword>
<keyword evidence="7" id="KW-0175">Coiled coil</keyword>
<proteinExistence type="inferred from homology"/>